<dbReference type="KEGG" id="psco:LY89DRAFT_727243"/>
<feature type="compositionally biased region" description="Polar residues" evidence="1">
    <location>
        <begin position="78"/>
        <end position="88"/>
    </location>
</feature>
<dbReference type="EMBL" id="KQ947404">
    <property type="protein sequence ID" value="KUJ24212.1"/>
    <property type="molecule type" value="Genomic_DNA"/>
</dbReference>
<dbReference type="OrthoDB" id="3565033at2759"/>
<accession>A0A194XWU3</accession>
<dbReference type="Proteomes" id="UP000070700">
    <property type="component" value="Unassembled WGS sequence"/>
</dbReference>
<organism evidence="2 3">
    <name type="scientific">Mollisia scopiformis</name>
    <name type="common">Conifer needle endophyte fungus</name>
    <name type="synonym">Phialocephala scopiformis</name>
    <dbReference type="NCBI Taxonomy" id="149040"/>
    <lineage>
        <taxon>Eukaryota</taxon>
        <taxon>Fungi</taxon>
        <taxon>Dikarya</taxon>
        <taxon>Ascomycota</taxon>
        <taxon>Pezizomycotina</taxon>
        <taxon>Leotiomycetes</taxon>
        <taxon>Helotiales</taxon>
        <taxon>Mollisiaceae</taxon>
        <taxon>Mollisia</taxon>
    </lineage>
</organism>
<proteinExistence type="predicted"/>
<evidence type="ECO:0000256" key="1">
    <source>
        <dbReference type="SAM" id="MobiDB-lite"/>
    </source>
</evidence>
<gene>
    <name evidence="2" type="ORF">LY89DRAFT_727243</name>
</gene>
<keyword evidence="3" id="KW-1185">Reference proteome</keyword>
<feature type="region of interest" description="Disordered" evidence="1">
    <location>
        <begin position="185"/>
        <end position="228"/>
    </location>
</feature>
<evidence type="ECO:0000313" key="2">
    <source>
        <dbReference type="EMBL" id="KUJ24212.1"/>
    </source>
</evidence>
<name>A0A194XWU3_MOLSC</name>
<reference evidence="2 3" key="1">
    <citation type="submission" date="2015-10" db="EMBL/GenBank/DDBJ databases">
        <title>Full genome of DAOMC 229536 Phialocephala scopiformis, a fungal endophyte of spruce producing the potent anti-insectan compound rugulosin.</title>
        <authorList>
            <consortium name="DOE Joint Genome Institute"/>
            <person name="Walker A.K."/>
            <person name="Frasz S.L."/>
            <person name="Seifert K.A."/>
            <person name="Miller J.D."/>
            <person name="Mondo S.J."/>
            <person name="Labutti K."/>
            <person name="Lipzen A."/>
            <person name="Dockter R."/>
            <person name="Kennedy M."/>
            <person name="Grigoriev I.V."/>
            <person name="Spatafora J.W."/>
        </authorList>
    </citation>
    <scope>NUCLEOTIDE SEQUENCE [LARGE SCALE GENOMIC DNA]</scope>
    <source>
        <strain evidence="2 3">CBS 120377</strain>
    </source>
</reference>
<dbReference type="RefSeq" id="XP_018078567.1">
    <property type="nucleotide sequence ID" value="XM_018219130.1"/>
</dbReference>
<evidence type="ECO:0000313" key="3">
    <source>
        <dbReference type="Proteomes" id="UP000070700"/>
    </source>
</evidence>
<dbReference type="AlphaFoldDB" id="A0A194XWU3"/>
<sequence>MVGTNKWSDEQIDICFTLYKDGFKKWEIAEAINGIWPRRGASSAGVNYVLNTKKKEFLEIAARRPGQMPESAPVARPTQLSRPTQMSRPAQIKATARIAAKMDTIPDVTEYEAPPEYRFELYPQVQQSFEDELFVPQFDNYPAPPEFGLEFNAPEPDVQEVVDYSAPPEYQVEPAVPAKTIVEEVAEQSASPKHQPEPVAPQTVEQSAPLAPTVQQTPAEKPHDWNDWSTENIWKGYDLDELFKKETARWDNSDLFDHFDYLSDNEDLNAFFDD</sequence>
<feature type="region of interest" description="Disordered" evidence="1">
    <location>
        <begin position="67"/>
        <end position="89"/>
    </location>
</feature>
<dbReference type="GeneID" id="28828856"/>
<dbReference type="InParanoid" id="A0A194XWU3"/>
<protein>
    <submittedName>
        <fullName evidence="2">Uncharacterized protein</fullName>
    </submittedName>
</protein>